<proteinExistence type="predicted"/>
<keyword evidence="2" id="KW-1185">Reference proteome</keyword>
<dbReference type="KEGG" id="obj:EIO64_04285"/>
<dbReference type="EMBL" id="CP034413">
    <property type="protein sequence ID" value="QCI58534.1"/>
    <property type="molecule type" value="Genomic_DNA"/>
</dbReference>
<name>A0A4D7AGA7_9FIRM</name>
<accession>A0A4D7AGA7</accession>
<protein>
    <submittedName>
        <fullName evidence="1">Uncharacterized protein</fullName>
    </submittedName>
</protein>
<sequence>MNTITHDIFVTVMPSKNFCKQMQRQARSTKMFKLIAVGAMVLAAATEVERRKLEEQVYQLSVRVKKLERSEGE</sequence>
<evidence type="ECO:0000313" key="2">
    <source>
        <dbReference type="Proteomes" id="UP000298642"/>
    </source>
</evidence>
<dbReference type="RefSeq" id="WP_136890827.1">
    <property type="nucleotide sequence ID" value="NZ_CP034413.3"/>
</dbReference>
<dbReference type="AlphaFoldDB" id="A0A4D7AGA7"/>
<gene>
    <name evidence="1" type="ORF">EIO64_04285</name>
</gene>
<evidence type="ECO:0000313" key="1">
    <source>
        <dbReference type="EMBL" id="QCI58534.1"/>
    </source>
</evidence>
<reference evidence="2" key="1">
    <citation type="submission" date="2018-12" db="EMBL/GenBank/DDBJ databases">
        <title>Dusodibacter welbiota gen. nov., sp. nov., isolated from human faeces and emended description of the Oscillibacter genus.</title>
        <authorList>
            <person name="Le Roy T."/>
            <person name="Van der Smissen P."/>
            <person name="Delzenne N."/>
            <person name="Muccioli G."/>
            <person name="Collet J.F."/>
            <person name="Cani P.D."/>
        </authorList>
    </citation>
    <scope>NUCLEOTIDE SEQUENCE [LARGE SCALE GENOMIC DNA]</scope>
    <source>
        <strain evidence="2">J115</strain>
    </source>
</reference>
<dbReference type="Proteomes" id="UP000298642">
    <property type="component" value="Chromosome"/>
</dbReference>
<organism evidence="1 2">
    <name type="scientific">Dysosmobacter welbionis</name>
    <dbReference type="NCBI Taxonomy" id="2093857"/>
    <lineage>
        <taxon>Bacteria</taxon>
        <taxon>Bacillati</taxon>
        <taxon>Bacillota</taxon>
        <taxon>Clostridia</taxon>
        <taxon>Eubacteriales</taxon>
        <taxon>Oscillospiraceae</taxon>
        <taxon>Dysosmobacter</taxon>
    </lineage>
</organism>